<proteinExistence type="inferred from homology"/>
<dbReference type="InterPro" id="IPR004099">
    <property type="entry name" value="Pyr_nucl-diS_OxRdtase_dimer"/>
</dbReference>
<dbReference type="PANTHER" id="PTHR43429:SF1">
    <property type="entry name" value="NAD(P)H SULFUR OXIDOREDUCTASE (COA-DEPENDENT)"/>
    <property type="match status" value="1"/>
</dbReference>
<evidence type="ECO:0000256" key="5">
    <source>
        <dbReference type="ARBA" id="ARBA00023002"/>
    </source>
</evidence>
<evidence type="ECO:0000313" key="9">
    <source>
        <dbReference type="Proteomes" id="UP000824150"/>
    </source>
</evidence>
<dbReference type="InterPro" id="IPR050260">
    <property type="entry name" value="FAD-bd_OxRdtase"/>
</dbReference>
<feature type="domain" description="Rhodanese" evidence="7">
    <location>
        <begin position="465"/>
        <end position="549"/>
    </location>
</feature>
<dbReference type="EMBL" id="JAHLFG010000044">
    <property type="protein sequence ID" value="MBU3826687.1"/>
    <property type="molecule type" value="Genomic_DNA"/>
</dbReference>
<evidence type="ECO:0000256" key="4">
    <source>
        <dbReference type="ARBA" id="ARBA00022827"/>
    </source>
</evidence>
<dbReference type="PRINTS" id="PR00368">
    <property type="entry name" value="FADPNR"/>
</dbReference>
<dbReference type="Pfam" id="PF07992">
    <property type="entry name" value="Pyr_redox_2"/>
    <property type="match status" value="1"/>
</dbReference>
<accession>A0A9E2KNP9</accession>
<dbReference type="Proteomes" id="UP000824150">
    <property type="component" value="Unassembled WGS sequence"/>
</dbReference>
<keyword evidence="6" id="KW-0676">Redox-active center</keyword>
<evidence type="ECO:0000256" key="1">
    <source>
        <dbReference type="ARBA" id="ARBA00001974"/>
    </source>
</evidence>
<organism evidence="8 9">
    <name type="scientific">Candidatus Anaerobiospirillum merdipullorum</name>
    <dbReference type="NCBI Taxonomy" id="2838450"/>
    <lineage>
        <taxon>Bacteria</taxon>
        <taxon>Pseudomonadati</taxon>
        <taxon>Pseudomonadota</taxon>
        <taxon>Gammaproteobacteria</taxon>
        <taxon>Aeromonadales</taxon>
        <taxon>Succinivibrionaceae</taxon>
        <taxon>Anaerobiospirillum</taxon>
    </lineage>
</organism>
<dbReference type="PRINTS" id="PR00411">
    <property type="entry name" value="PNDRDTASEI"/>
</dbReference>
<sequence>MHIVIIGGVAGGAACAARLRRLNEDCTITIVEQGSYVSFANCGLPYYLSEAIPARESLFVTTKDALTQNFKLEVLVNTTALAIDRKLQQVTVQDNSGQRALNYDVLILSPGSLPVVPPFARDLCHVYTLRTVPDADKVKADLAHPGKKVLVVGGGFIGLECAENLVAAGAEVTLVEGMAQVLPPLDFEMAQFVHAKLVAQGIKLHLGTKLDGLSASADDKLEAQFGGGSELFDGVVLAIGGRPNSTLAQSCGLTLNARGFIVTDEMMRTSDEHIYALGDAVELSEPLLGGRTTVALAGPANKQARILCGDIAKRFFKQDLALGSYQGAMGASAVKVFDIEAASVGFSEARLEALGQEHAAIWLHPMQHAAYYPQASRCHLKLIYCPQSFKLLGAQAVGADAVKRIEIISAYLHLGGTIDDLAMHEQVYAPPFSSARDGVNYLGCVLQNIRAGLVKMARFDELKTKFKDAFLLDVRPPEMFAASHIEGFVNIPLDKLRAALDTLPRDKAIVVTCVVGISAYNACRILQQHGFNEVYDLSGGVTTYFAATAKY</sequence>
<comment type="cofactor">
    <cofactor evidence="1">
        <name>FAD</name>
        <dbReference type="ChEBI" id="CHEBI:57692"/>
    </cofactor>
</comment>
<dbReference type="InterPro" id="IPR023753">
    <property type="entry name" value="FAD/NAD-binding_dom"/>
</dbReference>
<dbReference type="SUPFAM" id="SSF55424">
    <property type="entry name" value="FAD/NAD-linked reductases, dimerisation (C-terminal) domain"/>
    <property type="match status" value="1"/>
</dbReference>
<evidence type="ECO:0000313" key="8">
    <source>
        <dbReference type="EMBL" id="MBU3826687.1"/>
    </source>
</evidence>
<protein>
    <submittedName>
        <fullName evidence="8">FAD-dependent oxidoreductase</fullName>
    </submittedName>
</protein>
<dbReference type="SUPFAM" id="SSF51905">
    <property type="entry name" value="FAD/NAD(P)-binding domain"/>
    <property type="match status" value="1"/>
</dbReference>
<evidence type="ECO:0000256" key="3">
    <source>
        <dbReference type="ARBA" id="ARBA00022630"/>
    </source>
</evidence>
<comment type="similarity">
    <text evidence="2">Belongs to the class-III pyridine nucleotide-disulfide oxidoreductase family.</text>
</comment>
<dbReference type="AlphaFoldDB" id="A0A9E2KNP9"/>
<dbReference type="InterPro" id="IPR016156">
    <property type="entry name" value="FAD/NAD-linked_Rdtase_dimer_sf"/>
</dbReference>
<gene>
    <name evidence="8" type="ORF">IAA31_04260</name>
</gene>
<dbReference type="Pfam" id="PF02852">
    <property type="entry name" value="Pyr_redox_dim"/>
    <property type="match status" value="1"/>
</dbReference>
<dbReference type="PANTHER" id="PTHR43429">
    <property type="entry name" value="PYRIDINE NUCLEOTIDE-DISULFIDE OXIDOREDUCTASE DOMAIN-CONTAINING"/>
    <property type="match status" value="1"/>
</dbReference>
<dbReference type="Gene3D" id="3.40.250.10">
    <property type="entry name" value="Rhodanese-like domain"/>
    <property type="match status" value="1"/>
</dbReference>
<dbReference type="GO" id="GO:0016491">
    <property type="term" value="F:oxidoreductase activity"/>
    <property type="evidence" value="ECO:0007669"/>
    <property type="project" value="UniProtKB-KW"/>
</dbReference>
<evidence type="ECO:0000256" key="6">
    <source>
        <dbReference type="ARBA" id="ARBA00023284"/>
    </source>
</evidence>
<keyword evidence="3" id="KW-0285">Flavoprotein</keyword>
<keyword evidence="4" id="KW-0274">FAD</keyword>
<dbReference type="PROSITE" id="PS50206">
    <property type="entry name" value="RHODANESE_3"/>
    <property type="match status" value="1"/>
</dbReference>
<keyword evidence="5" id="KW-0560">Oxidoreductase</keyword>
<name>A0A9E2KNP9_9GAMM</name>
<dbReference type="InterPro" id="IPR036873">
    <property type="entry name" value="Rhodanese-like_dom_sf"/>
</dbReference>
<dbReference type="Gene3D" id="3.50.50.60">
    <property type="entry name" value="FAD/NAD(P)-binding domain"/>
    <property type="match status" value="2"/>
</dbReference>
<dbReference type="InterPro" id="IPR036188">
    <property type="entry name" value="FAD/NAD-bd_sf"/>
</dbReference>
<dbReference type="InterPro" id="IPR001763">
    <property type="entry name" value="Rhodanese-like_dom"/>
</dbReference>
<reference evidence="8" key="2">
    <citation type="submission" date="2021-04" db="EMBL/GenBank/DDBJ databases">
        <authorList>
            <person name="Gilroy R."/>
        </authorList>
    </citation>
    <scope>NUCLEOTIDE SEQUENCE</scope>
    <source>
        <strain evidence="8">687</strain>
    </source>
</reference>
<dbReference type="SMART" id="SM00450">
    <property type="entry name" value="RHOD"/>
    <property type="match status" value="1"/>
</dbReference>
<evidence type="ECO:0000259" key="7">
    <source>
        <dbReference type="PROSITE" id="PS50206"/>
    </source>
</evidence>
<dbReference type="SUPFAM" id="SSF52821">
    <property type="entry name" value="Rhodanese/Cell cycle control phosphatase"/>
    <property type="match status" value="1"/>
</dbReference>
<dbReference type="Pfam" id="PF00581">
    <property type="entry name" value="Rhodanese"/>
    <property type="match status" value="1"/>
</dbReference>
<comment type="caution">
    <text evidence="8">The sequence shown here is derived from an EMBL/GenBank/DDBJ whole genome shotgun (WGS) entry which is preliminary data.</text>
</comment>
<reference evidence="8" key="1">
    <citation type="journal article" date="2021" name="PeerJ">
        <title>Extensive microbial diversity within the chicken gut microbiome revealed by metagenomics and culture.</title>
        <authorList>
            <person name="Gilroy R."/>
            <person name="Ravi A."/>
            <person name="Getino M."/>
            <person name="Pursley I."/>
            <person name="Horton D.L."/>
            <person name="Alikhan N.F."/>
            <person name="Baker D."/>
            <person name="Gharbi K."/>
            <person name="Hall N."/>
            <person name="Watson M."/>
            <person name="Adriaenssens E.M."/>
            <person name="Foster-Nyarko E."/>
            <person name="Jarju S."/>
            <person name="Secka A."/>
            <person name="Antonio M."/>
            <person name="Oren A."/>
            <person name="Chaudhuri R.R."/>
            <person name="La Ragione R."/>
            <person name="Hildebrand F."/>
            <person name="Pallen M.J."/>
        </authorList>
    </citation>
    <scope>NUCLEOTIDE SEQUENCE</scope>
    <source>
        <strain evidence="8">687</strain>
    </source>
</reference>
<evidence type="ECO:0000256" key="2">
    <source>
        <dbReference type="ARBA" id="ARBA00009130"/>
    </source>
</evidence>